<name>A0A7J7LGQ2_9MAGN</name>
<dbReference type="Proteomes" id="UP000541444">
    <property type="component" value="Unassembled WGS sequence"/>
</dbReference>
<dbReference type="PANTHER" id="PTHR12891:SF0">
    <property type="entry name" value="MMS19 NUCLEOTIDE EXCISION REPAIR PROTEIN HOMOLOG"/>
    <property type="match status" value="1"/>
</dbReference>
<dbReference type="GO" id="GO:0006281">
    <property type="term" value="P:DNA repair"/>
    <property type="evidence" value="ECO:0007669"/>
    <property type="project" value="UniProtKB-UniRule"/>
</dbReference>
<dbReference type="Pfam" id="PF14500">
    <property type="entry name" value="MMS19_N"/>
    <property type="match status" value="1"/>
</dbReference>
<comment type="subcellular location">
    <subcellularLocation>
        <location evidence="1 4">Nucleus</location>
    </subcellularLocation>
</comment>
<keyword evidence="2" id="KW-0677">Repeat</keyword>
<comment type="function">
    <text evidence="4">Key component of the cytosolic iron-sulfur protein assembly (CIA) complex, a multiprotein complex that mediates the incorporation of iron-sulfur cluster into apoproteins specifically involved in DNA metabolism and genomic integrity. In the CIA complex, MMS19 acts as an adapter between early-acting CIA components and a subset of cellular target iron-sulfur proteins.</text>
</comment>
<evidence type="ECO:0000259" key="5">
    <source>
        <dbReference type="Pfam" id="PF12460"/>
    </source>
</evidence>
<dbReference type="AlphaFoldDB" id="A0A7J7LGQ2"/>
<dbReference type="EMBL" id="JACGCM010002299">
    <property type="protein sequence ID" value="KAF6141738.1"/>
    <property type="molecule type" value="Genomic_DNA"/>
</dbReference>
<evidence type="ECO:0000256" key="2">
    <source>
        <dbReference type="ARBA" id="ARBA00022737"/>
    </source>
</evidence>
<dbReference type="InterPro" id="IPR016024">
    <property type="entry name" value="ARM-type_fold"/>
</dbReference>
<sequence>WQALHGALIGCLALLRRKSNHGTVADTEAVALARSYLENIQVSSLGKDDRKLCFEVLECLLECYPDSIATLGEDLIVGICAAIDTEKDPQCLMLTFHIVEILPRVFPDPFGQLDAFAEEVFDRLSCYFPIHFTHTPNDDFDVKKNDLSRALMLAFSSTPSFEPFAIPLLLEKLSSSLSSAKVDSLKYLSNCLVSYGDKRMEKHVKSIWSSLKDAIFTSSQESISQMVSELSDDTRFQDNEIAKEALTCLRKFMMQDSGLLLSLILEDEDLERILRSITSTKNYNELPVESKQKLHSFGRILSVSIKVSTSSCYRVLQHLFPRLMDICEISLKSCRTEKDVNYGALYLCIELLDACRGLALGSEELFPEDTWCGLLQQYSDPLTNVLHSILVTSTSEHAVEAYILCGVKGLVTLATFPRGFLSLPESLFENILTVFMLTMSSSCEDTFFWKLTLKALVQIGSFIEKYQESEKAESFMVIVVEAILSFISLDNSSMPLRLQLEAVSSIAAVGRNFMLRVIQGLEGAISANFFEAFAKANPNSVQSLGLLLECFDNKALPWIQSNINGEDAILRFADNIWCQIESFTTFDICTEGKEVLDKMMATMRLIVAGCSEDNQGVILQKAYGVLSSSTLFPTKESMSKNEIELTMGSNSFLCRDEWLISMFASVVVALRPQTHFPNVKVVLKMLVTSLLRGHLPSAQALGSVMNKLPLMSNDWEESSSCTVEDAMGIIVKTGLWSNDEDIFKLCVNIDSNRFVESNAMVGLAWIGKGLLMRGHDNVKEITLIFLRCLMSGNNMMGLAADAFHVLLSDSHTCLNKTLHATTKPLYKQRFFSTILPFFQSSIKETESSTTRPLGDASVYWYSFDVNWMCMLYRAFGHVVSNVPIAAVSTDAKKLLLMLVDGIFMLSVDVLDKDLTYSLLLVLSGILMDENGREVIVENAHIITNLLAGLISYPHMMVVRETAIQCLIAVTGLPHMRIYPVRMQVLQGLSKAIDDPKRTVRHEAVRCRQAWLELFVCVTVISIIDVLYPEIFAYL</sequence>
<dbReference type="GO" id="GO:0016226">
    <property type="term" value="P:iron-sulfur cluster assembly"/>
    <property type="evidence" value="ECO:0007669"/>
    <property type="project" value="UniProtKB-UniRule"/>
</dbReference>
<evidence type="ECO:0000256" key="1">
    <source>
        <dbReference type="ARBA" id="ARBA00004123"/>
    </source>
</evidence>
<reference evidence="7 8" key="1">
    <citation type="journal article" date="2020" name="IScience">
        <title>Genome Sequencing of the Endangered Kingdonia uniflora (Circaeasteraceae, Ranunculales) Reveals Potential Mechanisms of Evolutionary Specialization.</title>
        <authorList>
            <person name="Sun Y."/>
            <person name="Deng T."/>
            <person name="Zhang A."/>
            <person name="Moore M.J."/>
            <person name="Landis J.B."/>
            <person name="Lin N."/>
            <person name="Zhang H."/>
            <person name="Zhang X."/>
            <person name="Huang J."/>
            <person name="Zhang X."/>
            <person name="Sun H."/>
            <person name="Wang H."/>
        </authorList>
    </citation>
    <scope>NUCLEOTIDE SEQUENCE [LARGE SCALE GENOMIC DNA]</scope>
    <source>
        <strain evidence="7">TB1705</strain>
        <tissue evidence="7">Leaf</tissue>
    </source>
</reference>
<dbReference type="PANTHER" id="PTHR12891">
    <property type="entry name" value="DNA REPAIR/TRANSCRIPTION PROTEIN MET18/MMS19"/>
    <property type="match status" value="1"/>
</dbReference>
<keyword evidence="8" id="KW-1185">Reference proteome</keyword>
<dbReference type="OrthoDB" id="342900at2759"/>
<dbReference type="InterPro" id="IPR039920">
    <property type="entry name" value="MMS19"/>
</dbReference>
<keyword evidence="4" id="KW-0234">DNA repair</keyword>
<evidence type="ECO:0000256" key="4">
    <source>
        <dbReference type="RuleBase" id="RU367072"/>
    </source>
</evidence>
<comment type="caution">
    <text evidence="7">The sequence shown here is derived from an EMBL/GenBank/DDBJ whole genome shotgun (WGS) entry which is preliminary data.</text>
</comment>
<evidence type="ECO:0000259" key="6">
    <source>
        <dbReference type="Pfam" id="PF14500"/>
    </source>
</evidence>
<comment type="similarity">
    <text evidence="4">Belongs to the MET18/MMS19 family.</text>
</comment>
<keyword evidence="4" id="KW-0227">DNA damage</keyword>
<feature type="domain" description="MMS19 N-terminal" evidence="6">
    <location>
        <begin position="2"/>
        <end position="216"/>
    </location>
</feature>
<feature type="domain" description="MMS19 C-terminal" evidence="5">
    <location>
        <begin position="590"/>
        <end position="969"/>
    </location>
</feature>
<protein>
    <recommendedName>
        <fullName evidence="4">MMS19 nucleotide excision repair protein</fullName>
    </recommendedName>
</protein>
<feature type="non-terminal residue" evidence="7">
    <location>
        <position position="1"/>
    </location>
</feature>
<dbReference type="GO" id="GO:0005634">
    <property type="term" value="C:nucleus"/>
    <property type="evidence" value="ECO:0007669"/>
    <property type="project" value="UniProtKB-SubCell"/>
</dbReference>
<dbReference type="InterPro" id="IPR029240">
    <property type="entry name" value="MMS19_N"/>
</dbReference>
<gene>
    <name evidence="7" type="ORF">GIB67_027916</name>
</gene>
<evidence type="ECO:0000313" key="7">
    <source>
        <dbReference type="EMBL" id="KAF6141738.1"/>
    </source>
</evidence>
<dbReference type="SUPFAM" id="SSF48371">
    <property type="entry name" value="ARM repeat"/>
    <property type="match status" value="1"/>
</dbReference>
<keyword evidence="3 4" id="KW-0539">Nucleus</keyword>
<dbReference type="GO" id="GO:0097361">
    <property type="term" value="C:cytosolic [4Fe-4S] assembly targeting complex"/>
    <property type="evidence" value="ECO:0007669"/>
    <property type="project" value="UniProtKB-UniRule"/>
</dbReference>
<evidence type="ECO:0000256" key="3">
    <source>
        <dbReference type="ARBA" id="ARBA00023242"/>
    </source>
</evidence>
<organism evidence="7 8">
    <name type="scientific">Kingdonia uniflora</name>
    <dbReference type="NCBI Taxonomy" id="39325"/>
    <lineage>
        <taxon>Eukaryota</taxon>
        <taxon>Viridiplantae</taxon>
        <taxon>Streptophyta</taxon>
        <taxon>Embryophyta</taxon>
        <taxon>Tracheophyta</taxon>
        <taxon>Spermatophyta</taxon>
        <taxon>Magnoliopsida</taxon>
        <taxon>Ranunculales</taxon>
        <taxon>Circaeasteraceae</taxon>
        <taxon>Kingdonia</taxon>
    </lineage>
</organism>
<accession>A0A7J7LGQ2</accession>
<evidence type="ECO:0000313" key="8">
    <source>
        <dbReference type="Proteomes" id="UP000541444"/>
    </source>
</evidence>
<proteinExistence type="inferred from homology"/>
<dbReference type="InterPro" id="IPR024687">
    <property type="entry name" value="MMS19_C"/>
</dbReference>
<dbReference type="Pfam" id="PF12460">
    <property type="entry name" value="MMS19_C"/>
    <property type="match status" value="1"/>
</dbReference>
<dbReference type="GO" id="GO:0051604">
    <property type="term" value="P:protein maturation"/>
    <property type="evidence" value="ECO:0007669"/>
    <property type="project" value="UniProtKB-UniRule"/>
</dbReference>